<reference evidence="2 3" key="1">
    <citation type="journal article" date="2017" name="Int. J. Syst. Evol. Microbiol.">
        <title>Jeotgalibaca porci sp. nov. and Jeotgalibaca arthritidis sp. nov., isolated from pigs, and emended description of the genus Jeotgalibaca.</title>
        <authorList>
            <person name="Zamora L."/>
            <person name="Perez-Sancho M."/>
            <person name="Dominguez L."/>
            <person name="Fernandez-Garayzabal J.F."/>
            <person name="Vela A.I."/>
        </authorList>
    </citation>
    <scope>NUCLEOTIDE SEQUENCE [LARGE SCALE GENOMIC DNA]</scope>
    <source>
        <strain evidence="2 3">CECT 9157</strain>
    </source>
</reference>
<dbReference type="EMBL" id="CP049740">
    <property type="protein sequence ID" value="QII81348.1"/>
    <property type="molecule type" value="Genomic_DNA"/>
</dbReference>
<feature type="domain" description="N-acetyltransferase" evidence="1">
    <location>
        <begin position="1"/>
        <end position="169"/>
    </location>
</feature>
<dbReference type="Proteomes" id="UP000501451">
    <property type="component" value="Chromosome"/>
</dbReference>
<dbReference type="CDD" id="cd04301">
    <property type="entry name" value="NAT_SF"/>
    <property type="match status" value="1"/>
</dbReference>
<protein>
    <submittedName>
        <fullName evidence="2">GNAT family N-acetyltransferase</fullName>
    </submittedName>
</protein>
<name>A0A6G7K7X0_9LACT</name>
<dbReference type="SUPFAM" id="SSF55729">
    <property type="entry name" value="Acyl-CoA N-acyltransferases (Nat)"/>
    <property type="match status" value="1"/>
</dbReference>
<dbReference type="GO" id="GO:0016747">
    <property type="term" value="F:acyltransferase activity, transferring groups other than amino-acyl groups"/>
    <property type="evidence" value="ECO:0007669"/>
    <property type="project" value="InterPro"/>
</dbReference>
<evidence type="ECO:0000313" key="2">
    <source>
        <dbReference type="EMBL" id="QII81348.1"/>
    </source>
</evidence>
<dbReference type="Gene3D" id="3.40.630.30">
    <property type="match status" value="1"/>
</dbReference>
<keyword evidence="2" id="KW-0808">Transferase</keyword>
<evidence type="ECO:0000259" key="1">
    <source>
        <dbReference type="PROSITE" id="PS51186"/>
    </source>
</evidence>
<keyword evidence="3" id="KW-1185">Reference proteome</keyword>
<dbReference type="Pfam" id="PF00583">
    <property type="entry name" value="Acetyltransf_1"/>
    <property type="match status" value="1"/>
</dbReference>
<dbReference type="AlphaFoldDB" id="A0A6G7K7X0"/>
<dbReference type="InterPro" id="IPR016181">
    <property type="entry name" value="Acyl_CoA_acyltransferase"/>
</dbReference>
<gene>
    <name evidence="2" type="ORF">G7057_01895</name>
</gene>
<dbReference type="KEGG" id="jar:G7057_01895"/>
<evidence type="ECO:0000313" key="3">
    <source>
        <dbReference type="Proteomes" id="UP000501451"/>
    </source>
</evidence>
<dbReference type="RefSeq" id="WP_166160899.1">
    <property type="nucleotide sequence ID" value="NZ_CP049740.1"/>
</dbReference>
<proteinExistence type="predicted"/>
<dbReference type="PROSITE" id="PS51186">
    <property type="entry name" value="GNAT"/>
    <property type="match status" value="1"/>
</dbReference>
<organism evidence="2 3">
    <name type="scientific">Jeotgalibaca arthritidis</name>
    <dbReference type="NCBI Taxonomy" id="1868794"/>
    <lineage>
        <taxon>Bacteria</taxon>
        <taxon>Bacillati</taxon>
        <taxon>Bacillota</taxon>
        <taxon>Bacilli</taxon>
        <taxon>Lactobacillales</taxon>
        <taxon>Carnobacteriaceae</taxon>
        <taxon>Jeotgalibaca</taxon>
    </lineage>
</organism>
<accession>A0A6G7K7X0</accession>
<sequence>MFKKALLNDIPFIMGTINFAKDNLKRMEIDQWQSGYPNESSIKADIEAGHSYLYYENNEVVAVLALLFGEDPLYHVIEEGQWLTNQRYVSIHRVAVVEGHLGKGVMGRVFNLTEQIAQDHDCHITRVDTHPDNKSMQRALEKADFKYCGHVFIANGDLRYAYEKVFPTK</sequence>
<dbReference type="InterPro" id="IPR000182">
    <property type="entry name" value="GNAT_dom"/>
</dbReference>